<feature type="compositionally biased region" description="Basic and acidic residues" evidence="1">
    <location>
        <begin position="187"/>
        <end position="206"/>
    </location>
</feature>
<feature type="region of interest" description="Disordered" evidence="1">
    <location>
        <begin position="1"/>
        <end position="63"/>
    </location>
</feature>
<dbReference type="InterPro" id="IPR050625">
    <property type="entry name" value="ParA/MinD_ATPase"/>
</dbReference>
<proteinExistence type="predicted"/>
<dbReference type="GO" id="GO:0005829">
    <property type="term" value="C:cytosol"/>
    <property type="evidence" value="ECO:0007669"/>
    <property type="project" value="TreeGrafter"/>
</dbReference>
<dbReference type="PANTHER" id="PTHR43384">
    <property type="entry name" value="SEPTUM SITE-DETERMINING PROTEIN MIND HOMOLOG, CHLOROPLASTIC-RELATED"/>
    <property type="match status" value="1"/>
</dbReference>
<feature type="compositionally biased region" description="Low complexity" evidence="1">
    <location>
        <begin position="173"/>
        <end position="185"/>
    </location>
</feature>
<dbReference type="PANTHER" id="PTHR43384:SF14">
    <property type="entry name" value="ESX-1 SECRETION-ASSOCIATED PROTEIN ESPI"/>
    <property type="match status" value="1"/>
</dbReference>
<feature type="non-terminal residue" evidence="2">
    <location>
        <position position="1"/>
    </location>
</feature>
<dbReference type="GO" id="GO:0051782">
    <property type="term" value="P:negative regulation of cell division"/>
    <property type="evidence" value="ECO:0007669"/>
    <property type="project" value="TreeGrafter"/>
</dbReference>
<dbReference type="EMBL" id="QEIN01000324">
    <property type="protein sequence ID" value="RCV49510.1"/>
    <property type="molecule type" value="Genomic_DNA"/>
</dbReference>
<dbReference type="GO" id="GO:0005524">
    <property type="term" value="F:ATP binding"/>
    <property type="evidence" value="ECO:0007669"/>
    <property type="project" value="TreeGrafter"/>
</dbReference>
<feature type="compositionally biased region" description="Basic and acidic residues" evidence="1">
    <location>
        <begin position="46"/>
        <end position="63"/>
    </location>
</feature>
<dbReference type="InterPro" id="IPR027417">
    <property type="entry name" value="P-loop_NTPase"/>
</dbReference>
<feature type="compositionally biased region" description="Low complexity" evidence="1">
    <location>
        <begin position="107"/>
        <end position="122"/>
    </location>
</feature>
<dbReference type="GO" id="GO:0009898">
    <property type="term" value="C:cytoplasmic side of plasma membrane"/>
    <property type="evidence" value="ECO:0007669"/>
    <property type="project" value="TreeGrafter"/>
</dbReference>
<organism evidence="2 3">
    <name type="scientific">Marinitenerispora sediminis</name>
    <dbReference type="NCBI Taxonomy" id="1931232"/>
    <lineage>
        <taxon>Bacteria</taxon>
        <taxon>Bacillati</taxon>
        <taxon>Actinomycetota</taxon>
        <taxon>Actinomycetes</taxon>
        <taxon>Streptosporangiales</taxon>
        <taxon>Nocardiopsidaceae</taxon>
        <taxon>Marinitenerispora</taxon>
    </lineage>
</organism>
<dbReference type="Gene3D" id="3.40.50.300">
    <property type="entry name" value="P-loop containing nucleotide triphosphate hydrolases"/>
    <property type="match status" value="1"/>
</dbReference>
<feature type="region of interest" description="Disordered" evidence="1">
    <location>
        <begin position="82"/>
        <end position="269"/>
    </location>
</feature>
<evidence type="ECO:0000313" key="2">
    <source>
        <dbReference type="EMBL" id="RCV49510.1"/>
    </source>
</evidence>
<dbReference type="GO" id="GO:0016887">
    <property type="term" value="F:ATP hydrolysis activity"/>
    <property type="evidence" value="ECO:0007669"/>
    <property type="project" value="TreeGrafter"/>
</dbReference>
<sequence length="557" mass="56968">PADRPAATPPDLDGAPSAEDTPAGGHRPERDGRTATPLVVPAKPPLELDHGTGEHESFGDVAEPGHRMTLGELQAAERAAFLRRRGSDAVPSAAEPGRAAPDHAEDGPSAGAAADAAAPGHSGRLGRSVRSAATGPQPADGGAGDSPADDPAHDQSSFSRVARGSRRLGQLFGPAGAAPAAGSDSPRPPEHEAADKPGLELDHGTGEQEMLSGRVRVVPGDGAGDAVSPTDVPGVVRSTATGADPAPRQPDADPPAAAAPSPPGGTRGWRRLARVVTGGNTAASKSELPPGDLDRLRVRFEGTRRIVVLGCTGGAGQTVTTLMLGHTLAAHRDGRVVAVDVNPGAGGLSRRIRTETPETLTSLLANAEDVHGYLAMRGYTSQASTGLEVVATLDDPYVQTLDDRDYAGLTGLLERFYEITLLDPAATGVARALPIVDALVLVAPASSDAARAVAMTFEWLDGHGYAHLRSKAVVVVNGVSKRSLADVDAAEQVARGRCRAIVRVPWDDHLATARGVDDVTALRATTRRAHAALGGVLMAGFAGTGAPGARASSEVRR</sequence>
<accession>A0A368SYJ9</accession>
<dbReference type="SUPFAM" id="SSF52540">
    <property type="entry name" value="P-loop containing nucleoside triphosphate hydrolases"/>
    <property type="match status" value="1"/>
</dbReference>
<keyword evidence="3" id="KW-1185">Reference proteome</keyword>
<name>A0A368SYJ9_9ACTN</name>
<gene>
    <name evidence="2" type="ORF">DEF24_25195</name>
</gene>
<dbReference type="AlphaFoldDB" id="A0A368SYJ9"/>
<dbReference type="Proteomes" id="UP000253318">
    <property type="component" value="Unassembled WGS sequence"/>
</dbReference>
<evidence type="ECO:0000256" key="1">
    <source>
        <dbReference type="SAM" id="MobiDB-lite"/>
    </source>
</evidence>
<evidence type="ECO:0000313" key="3">
    <source>
        <dbReference type="Proteomes" id="UP000253318"/>
    </source>
</evidence>
<protein>
    <recommendedName>
        <fullName evidence="4">CobQ/CobB/MinD/ParA nucleotide binding domain-containing protein</fullName>
    </recommendedName>
</protein>
<evidence type="ECO:0008006" key="4">
    <source>
        <dbReference type="Google" id="ProtNLM"/>
    </source>
</evidence>
<comment type="caution">
    <text evidence="2">The sequence shown here is derived from an EMBL/GenBank/DDBJ whole genome shotgun (WGS) entry which is preliminary data.</text>
</comment>
<reference evidence="2 3" key="1">
    <citation type="submission" date="2018-04" db="EMBL/GenBank/DDBJ databases">
        <title>Novel actinobacteria from marine sediment.</title>
        <authorList>
            <person name="Ng Z.Y."/>
            <person name="Tan G.Y.A."/>
        </authorList>
    </citation>
    <scope>NUCLEOTIDE SEQUENCE [LARGE SCALE GENOMIC DNA]</scope>
    <source>
        <strain evidence="2 3">TPS81</strain>
    </source>
</reference>